<protein>
    <recommendedName>
        <fullName evidence="5">UBC core domain-containing protein</fullName>
    </recommendedName>
</protein>
<dbReference type="InterPro" id="IPR016135">
    <property type="entry name" value="UBQ-conjugating_enzyme/RWD"/>
</dbReference>
<dbReference type="GO" id="GO:0016740">
    <property type="term" value="F:transferase activity"/>
    <property type="evidence" value="ECO:0007669"/>
    <property type="project" value="UniProtKB-KW"/>
</dbReference>
<keyword evidence="4" id="KW-0547">Nucleotide-binding</keyword>
<comment type="similarity">
    <text evidence="4">Belongs to the ubiquitin-conjugating enzyme family.</text>
</comment>
<sequence>MSGLALGRLTEERKTWRKDHPFGFNAKPATNKDGSMNLFLWNCSIPGKEGTAWQGGLYPVTIHFSEDYPSKSPLCSFPGKFFHPNVFENGQICLSILGNDWKPSISVKQILLGIQDLLDTPNPNSPAQTYAYELFVKQKDKYRTKVEEQAKRFPVLDEL</sequence>
<evidence type="ECO:0000256" key="4">
    <source>
        <dbReference type="RuleBase" id="RU362109"/>
    </source>
</evidence>
<dbReference type="FunFam" id="3.10.110.10:FF:000108">
    <property type="entry name" value="Ubiquitin-conjugating enzyme family protein"/>
    <property type="match status" value="1"/>
</dbReference>
<keyword evidence="7" id="KW-1185">Reference proteome</keyword>
<evidence type="ECO:0000256" key="1">
    <source>
        <dbReference type="ARBA" id="ARBA00022679"/>
    </source>
</evidence>
<dbReference type="InterPro" id="IPR050113">
    <property type="entry name" value="Ub_conjugating_enzyme"/>
</dbReference>
<dbReference type="CDD" id="cd23798">
    <property type="entry name" value="UBCc_UBE2I"/>
    <property type="match status" value="1"/>
</dbReference>
<dbReference type="PROSITE" id="PS50127">
    <property type="entry name" value="UBC_2"/>
    <property type="match status" value="1"/>
</dbReference>
<reference evidence="6" key="1">
    <citation type="submission" date="2020-01" db="EMBL/GenBank/DDBJ databases">
        <title>Development of genomics and gene disruption for Polysphondylium violaceum indicates a role for the polyketide synthase stlB in stalk morphogenesis.</title>
        <authorList>
            <person name="Narita B."/>
            <person name="Kawabe Y."/>
            <person name="Kin K."/>
            <person name="Saito T."/>
            <person name="Gibbs R."/>
            <person name="Kuspa A."/>
            <person name="Muzny D."/>
            <person name="Queller D."/>
            <person name="Richards S."/>
            <person name="Strassman J."/>
            <person name="Sucgang R."/>
            <person name="Worley K."/>
            <person name="Schaap P."/>
        </authorList>
    </citation>
    <scope>NUCLEOTIDE SEQUENCE</scope>
    <source>
        <strain evidence="6">QSvi11</strain>
    </source>
</reference>
<dbReference type="OrthoDB" id="6600758at2759"/>
<dbReference type="PANTHER" id="PTHR24067">
    <property type="entry name" value="UBIQUITIN-CONJUGATING ENZYME E2"/>
    <property type="match status" value="1"/>
</dbReference>
<organism evidence="6 7">
    <name type="scientific">Polysphondylium violaceum</name>
    <dbReference type="NCBI Taxonomy" id="133409"/>
    <lineage>
        <taxon>Eukaryota</taxon>
        <taxon>Amoebozoa</taxon>
        <taxon>Evosea</taxon>
        <taxon>Eumycetozoa</taxon>
        <taxon>Dictyostelia</taxon>
        <taxon>Dictyosteliales</taxon>
        <taxon>Dictyosteliaceae</taxon>
        <taxon>Polysphondylium</taxon>
    </lineage>
</organism>
<dbReference type="Gene3D" id="3.10.110.10">
    <property type="entry name" value="Ubiquitin Conjugating Enzyme"/>
    <property type="match status" value="1"/>
</dbReference>
<gene>
    <name evidence="6" type="ORF">CYY_006704</name>
</gene>
<dbReference type="PROSITE" id="PS00183">
    <property type="entry name" value="UBC_1"/>
    <property type="match status" value="1"/>
</dbReference>
<keyword evidence="2 4" id="KW-0833">Ubl conjugation pathway</keyword>
<dbReference type="InterPro" id="IPR000608">
    <property type="entry name" value="UBC"/>
</dbReference>
<dbReference type="AlphaFoldDB" id="A0A8J4PRV5"/>
<dbReference type="Pfam" id="PF00179">
    <property type="entry name" value="UQ_con"/>
    <property type="match status" value="1"/>
</dbReference>
<evidence type="ECO:0000313" key="7">
    <source>
        <dbReference type="Proteomes" id="UP000695562"/>
    </source>
</evidence>
<accession>A0A8J4PRV5</accession>
<dbReference type="SUPFAM" id="SSF54495">
    <property type="entry name" value="UBC-like"/>
    <property type="match status" value="1"/>
</dbReference>
<evidence type="ECO:0000313" key="6">
    <source>
        <dbReference type="EMBL" id="KAF2071991.1"/>
    </source>
</evidence>
<evidence type="ECO:0000256" key="2">
    <source>
        <dbReference type="ARBA" id="ARBA00022786"/>
    </source>
</evidence>
<name>A0A8J4PRV5_9MYCE</name>
<keyword evidence="4" id="KW-0067">ATP-binding</keyword>
<evidence type="ECO:0000259" key="5">
    <source>
        <dbReference type="PROSITE" id="PS50127"/>
    </source>
</evidence>
<feature type="domain" description="UBC core" evidence="5">
    <location>
        <begin position="4"/>
        <end position="155"/>
    </location>
</feature>
<dbReference type="EMBL" id="AJWJ01000320">
    <property type="protein sequence ID" value="KAF2071991.1"/>
    <property type="molecule type" value="Genomic_DNA"/>
</dbReference>
<comment type="caution">
    <text evidence="6">The sequence shown here is derived from an EMBL/GenBank/DDBJ whole genome shotgun (WGS) entry which is preliminary data.</text>
</comment>
<dbReference type="SMART" id="SM00212">
    <property type="entry name" value="UBCc"/>
    <property type="match status" value="1"/>
</dbReference>
<evidence type="ECO:0000256" key="3">
    <source>
        <dbReference type="PROSITE-ProRule" id="PRU10133"/>
    </source>
</evidence>
<dbReference type="InterPro" id="IPR023313">
    <property type="entry name" value="UBQ-conjugating_AS"/>
</dbReference>
<dbReference type="GO" id="GO:0005524">
    <property type="term" value="F:ATP binding"/>
    <property type="evidence" value="ECO:0007669"/>
    <property type="project" value="UniProtKB-UniRule"/>
</dbReference>
<proteinExistence type="inferred from homology"/>
<keyword evidence="1" id="KW-0808">Transferase</keyword>
<feature type="active site" description="Glycyl thioester intermediate" evidence="3">
    <location>
        <position position="93"/>
    </location>
</feature>
<dbReference type="Proteomes" id="UP000695562">
    <property type="component" value="Unassembled WGS sequence"/>
</dbReference>